<feature type="compositionally biased region" description="Basic and acidic residues" evidence="1">
    <location>
        <begin position="75"/>
        <end position="91"/>
    </location>
</feature>
<feature type="region of interest" description="Disordered" evidence="1">
    <location>
        <begin position="1"/>
        <end position="91"/>
    </location>
</feature>
<gene>
    <name evidence="2" type="ORF">PCASD_23814</name>
</gene>
<dbReference type="Proteomes" id="UP000235392">
    <property type="component" value="Unassembled WGS sequence"/>
</dbReference>
<feature type="region of interest" description="Disordered" evidence="1">
    <location>
        <begin position="107"/>
        <end position="140"/>
    </location>
</feature>
<protein>
    <submittedName>
        <fullName evidence="2">Uncharacterized protein</fullName>
    </submittedName>
</protein>
<evidence type="ECO:0000313" key="3">
    <source>
        <dbReference type="Proteomes" id="UP000235392"/>
    </source>
</evidence>
<accession>A0A2N5SFF3</accession>
<sequence length="140" mass="14629">MTTLDIEIGAATGEANPLSTQDQGGPTGQQENGRQGEPNHLARVLGVLGNITAKGDPLPNPQLQQATSAAQATPLDKEKDQARRARERGTHQEADALLRSLAALFPEPTRKPPAISGPAATQQPVTPVEPNQPKAPAVVI</sequence>
<feature type="compositionally biased region" description="Low complexity" evidence="1">
    <location>
        <begin position="61"/>
        <end position="74"/>
    </location>
</feature>
<proteinExistence type="predicted"/>
<organism evidence="2 3">
    <name type="scientific">Puccinia coronata f. sp. avenae</name>
    <dbReference type="NCBI Taxonomy" id="200324"/>
    <lineage>
        <taxon>Eukaryota</taxon>
        <taxon>Fungi</taxon>
        <taxon>Dikarya</taxon>
        <taxon>Basidiomycota</taxon>
        <taxon>Pucciniomycotina</taxon>
        <taxon>Pucciniomycetes</taxon>
        <taxon>Pucciniales</taxon>
        <taxon>Pucciniaceae</taxon>
        <taxon>Puccinia</taxon>
    </lineage>
</organism>
<comment type="caution">
    <text evidence="2">The sequence shown here is derived from an EMBL/GenBank/DDBJ whole genome shotgun (WGS) entry which is preliminary data.</text>
</comment>
<name>A0A2N5SFF3_9BASI</name>
<dbReference type="AlphaFoldDB" id="A0A2N5SFF3"/>
<feature type="compositionally biased region" description="Polar residues" evidence="1">
    <location>
        <begin position="17"/>
        <end position="33"/>
    </location>
</feature>
<evidence type="ECO:0000256" key="1">
    <source>
        <dbReference type="SAM" id="MobiDB-lite"/>
    </source>
</evidence>
<dbReference type="EMBL" id="PGCI01000903">
    <property type="protein sequence ID" value="PLW11944.1"/>
    <property type="molecule type" value="Genomic_DNA"/>
</dbReference>
<evidence type="ECO:0000313" key="2">
    <source>
        <dbReference type="EMBL" id="PLW11944.1"/>
    </source>
</evidence>
<reference evidence="2 3" key="1">
    <citation type="submission" date="2017-11" db="EMBL/GenBank/DDBJ databases">
        <title>De novo assembly and phasing of dikaryotic genomes from two isolates of Puccinia coronata f. sp. avenae, the causal agent of oat crown rust.</title>
        <authorList>
            <person name="Miller M.E."/>
            <person name="Zhang Y."/>
            <person name="Omidvar V."/>
            <person name="Sperschneider J."/>
            <person name="Schwessinger B."/>
            <person name="Raley C."/>
            <person name="Palmer J.M."/>
            <person name="Garnica D."/>
            <person name="Upadhyaya N."/>
            <person name="Rathjen J."/>
            <person name="Taylor J.M."/>
            <person name="Park R.F."/>
            <person name="Dodds P.N."/>
            <person name="Hirsch C.D."/>
            <person name="Kianian S.F."/>
            <person name="Figueroa M."/>
        </authorList>
    </citation>
    <scope>NUCLEOTIDE SEQUENCE [LARGE SCALE GENOMIC DNA]</scope>
    <source>
        <strain evidence="2">12SD80</strain>
    </source>
</reference>